<sequence length="43" mass="4591">MSKISPDPTMVWSVKVVEASSNNPRSRVLISSLRSRDSTAGSG</sequence>
<evidence type="ECO:0000313" key="2">
    <source>
        <dbReference type="Proteomes" id="UP000215914"/>
    </source>
</evidence>
<reference evidence="1" key="1">
    <citation type="journal article" date="2017" name="Nature">
        <title>The sunflower genome provides insights into oil metabolism, flowering and Asterid evolution.</title>
        <authorList>
            <person name="Badouin H."/>
            <person name="Gouzy J."/>
            <person name="Grassa C.J."/>
            <person name="Murat F."/>
            <person name="Staton S.E."/>
            <person name="Cottret L."/>
            <person name="Lelandais-Briere C."/>
            <person name="Owens G.L."/>
            <person name="Carrere S."/>
            <person name="Mayjonade B."/>
            <person name="Legrand L."/>
            <person name="Gill N."/>
            <person name="Kane N.C."/>
            <person name="Bowers J.E."/>
            <person name="Hubner S."/>
            <person name="Bellec A."/>
            <person name="Berard A."/>
            <person name="Berges H."/>
            <person name="Blanchet N."/>
            <person name="Boniface M.C."/>
            <person name="Brunel D."/>
            <person name="Catrice O."/>
            <person name="Chaidir N."/>
            <person name="Claudel C."/>
            <person name="Donnadieu C."/>
            <person name="Faraut T."/>
            <person name="Fievet G."/>
            <person name="Helmstetter N."/>
            <person name="King M."/>
            <person name="Knapp S.J."/>
            <person name="Lai Z."/>
            <person name="Le Paslier M.C."/>
            <person name="Lippi Y."/>
            <person name="Lorenzon L."/>
            <person name="Mandel J.R."/>
            <person name="Marage G."/>
            <person name="Marchand G."/>
            <person name="Marquand E."/>
            <person name="Bret-Mestries E."/>
            <person name="Morien E."/>
            <person name="Nambeesan S."/>
            <person name="Nguyen T."/>
            <person name="Pegot-Espagnet P."/>
            <person name="Pouilly N."/>
            <person name="Raftis F."/>
            <person name="Sallet E."/>
            <person name="Schiex T."/>
            <person name="Thomas J."/>
            <person name="Vandecasteele C."/>
            <person name="Vares D."/>
            <person name="Vear F."/>
            <person name="Vautrin S."/>
            <person name="Crespi M."/>
            <person name="Mangin B."/>
            <person name="Burke J.M."/>
            <person name="Salse J."/>
            <person name="Munos S."/>
            <person name="Vincourt P."/>
            <person name="Rieseberg L.H."/>
            <person name="Langlade N.B."/>
        </authorList>
    </citation>
    <scope>NUCLEOTIDE SEQUENCE</scope>
    <source>
        <tissue evidence="1">Leaves</tissue>
    </source>
</reference>
<organism evidence="1 2">
    <name type="scientific">Helianthus annuus</name>
    <name type="common">Common sunflower</name>
    <dbReference type="NCBI Taxonomy" id="4232"/>
    <lineage>
        <taxon>Eukaryota</taxon>
        <taxon>Viridiplantae</taxon>
        <taxon>Streptophyta</taxon>
        <taxon>Embryophyta</taxon>
        <taxon>Tracheophyta</taxon>
        <taxon>Spermatophyta</taxon>
        <taxon>Magnoliopsida</taxon>
        <taxon>eudicotyledons</taxon>
        <taxon>Gunneridae</taxon>
        <taxon>Pentapetalae</taxon>
        <taxon>asterids</taxon>
        <taxon>campanulids</taxon>
        <taxon>Asterales</taxon>
        <taxon>Asteraceae</taxon>
        <taxon>Asteroideae</taxon>
        <taxon>Heliantheae alliance</taxon>
        <taxon>Heliantheae</taxon>
        <taxon>Helianthus</taxon>
    </lineage>
</organism>
<dbReference type="Proteomes" id="UP000215914">
    <property type="component" value="Unassembled WGS sequence"/>
</dbReference>
<dbReference type="Gramene" id="mRNA:HanXRQr2_Chr14g0629601">
    <property type="protein sequence ID" value="mRNA:HanXRQr2_Chr14g0629601"/>
    <property type="gene ID" value="HanXRQr2_Chr14g0629601"/>
</dbReference>
<dbReference type="EMBL" id="MNCJ02000329">
    <property type="protein sequence ID" value="KAF5767856.1"/>
    <property type="molecule type" value="Genomic_DNA"/>
</dbReference>
<comment type="caution">
    <text evidence="1">The sequence shown here is derived from an EMBL/GenBank/DDBJ whole genome shotgun (WGS) entry which is preliminary data.</text>
</comment>
<name>A0A9K3E8G3_HELAN</name>
<gene>
    <name evidence="1" type="ORF">HanXRQr2_Chr14g0629601</name>
</gene>
<protein>
    <submittedName>
        <fullName evidence="1">Uncharacterized protein</fullName>
    </submittedName>
</protein>
<dbReference type="AlphaFoldDB" id="A0A9K3E8G3"/>
<keyword evidence="2" id="KW-1185">Reference proteome</keyword>
<evidence type="ECO:0000313" key="1">
    <source>
        <dbReference type="EMBL" id="KAF5767856.1"/>
    </source>
</evidence>
<reference evidence="1" key="2">
    <citation type="submission" date="2020-06" db="EMBL/GenBank/DDBJ databases">
        <title>Helianthus annuus Genome sequencing and assembly Release 2.</title>
        <authorList>
            <person name="Gouzy J."/>
            <person name="Langlade N."/>
            <person name="Munos S."/>
        </authorList>
    </citation>
    <scope>NUCLEOTIDE SEQUENCE</scope>
    <source>
        <tissue evidence="1">Leaves</tissue>
    </source>
</reference>
<proteinExistence type="predicted"/>
<accession>A0A9K3E8G3</accession>